<protein>
    <recommendedName>
        <fullName evidence="3">Arrestin-like N-terminal domain-containing protein</fullName>
    </recommendedName>
</protein>
<dbReference type="EMBL" id="KV425558">
    <property type="protein sequence ID" value="KZT28383.1"/>
    <property type="molecule type" value="Genomic_DNA"/>
</dbReference>
<evidence type="ECO:0000313" key="2">
    <source>
        <dbReference type="Proteomes" id="UP000076761"/>
    </source>
</evidence>
<gene>
    <name evidence="1" type="ORF">NEOLEDRAFT_917654</name>
</gene>
<accession>A0A165UM36</accession>
<dbReference type="STRING" id="1314782.A0A165UM36"/>
<dbReference type="OrthoDB" id="3252135at2759"/>
<proteinExistence type="predicted"/>
<reference evidence="1 2" key="1">
    <citation type="journal article" date="2016" name="Mol. Biol. Evol.">
        <title>Comparative Genomics of Early-Diverging Mushroom-Forming Fungi Provides Insights into the Origins of Lignocellulose Decay Capabilities.</title>
        <authorList>
            <person name="Nagy L.G."/>
            <person name="Riley R."/>
            <person name="Tritt A."/>
            <person name="Adam C."/>
            <person name="Daum C."/>
            <person name="Floudas D."/>
            <person name="Sun H."/>
            <person name="Yadav J.S."/>
            <person name="Pangilinan J."/>
            <person name="Larsson K.H."/>
            <person name="Matsuura K."/>
            <person name="Barry K."/>
            <person name="Labutti K."/>
            <person name="Kuo R."/>
            <person name="Ohm R.A."/>
            <person name="Bhattacharya S.S."/>
            <person name="Shirouzu T."/>
            <person name="Yoshinaga Y."/>
            <person name="Martin F.M."/>
            <person name="Grigoriev I.V."/>
            <person name="Hibbett D.S."/>
        </authorList>
    </citation>
    <scope>NUCLEOTIDE SEQUENCE [LARGE SCALE GENOMIC DNA]</scope>
    <source>
        <strain evidence="1 2">HHB14362 ss-1</strain>
    </source>
</reference>
<organism evidence="1 2">
    <name type="scientific">Neolentinus lepideus HHB14362 ss-1</name>
    <dbReference type="NCBI Taxonomy" id="1314782"/>
    <lineage>
        <taxon>Eukaryota</taxon>
        <taxon>Fungi</taxon>
        <taxon>Dikarya</taxon>
        <taxon>Basidiomycota</taxon>
        <taxon>Agaricomycotina</taxon>
        <taxon>Agaricomycetes</taxon>
        <taxon>Gloeophyllales</taxon>
        <taxon>Gloeophyllaceae</taxon>
        <taxon>Neolentinus</taxon>
    </lineage>
</organism>
<dbReference type="Proteomes" id="UP000076761">
    <property type="component" value="Unassembled WGS sequence"/>
</dbReference>
<sequence length="457" mass="50575">MALSMLHPYGNPQHLYSQAPPPSISFTATTVWPPKFPSASVPDVSFVPSAKREVQSKGHYIKQDGKVSIILGDQKEGTATPVYGAKDIVNGMVSINEPSDVRRVELTMEGNVRIREVAESGTTDHQLFSETLILWDIEDGGWPPVLHYFSRTIPTHYADPETNKKRAMPPTYHARLTGIPGFSVTIEYHLMLSVTRRTMLRQRIKRIRVPFLYRPRMTASTYPPLPPVPSASPSDPARVFVGSLMPRDDQHLKPITVYLNLPLSRVCAYTEPIPFKIRLAGPPESLAPFTFLPPKDSSIHPLGHESPLSILSSETRTIKSLKGYVSRRPAPRDLADLIHVGIERQTFVDTRCHSSLCGDAIGDSRLSMTKTIGEGVIRETDWGKSWIGWSGRVEICPDVECGSFLAPSVTVADALVVSIALPGSHNGRAPFLLYRQAVPIRLVSDRKSSLSRMNSTT</sequence>
<dbReference type="AlphaFoldDB" id="A0A165UM36"/>
<evidence type="ECO:0008006" key="3">
    <source>
        <dbReference type="Google" id="ProtNLM"/>
    </source>
</evidence>
<evidence type="ECO:0000313" key="1">
    <source>
        <dbReference type="EMBL" id="KZT28383.1"/>
    </source>
</evidence>
<keyword evidence="2" id="KW-1185">Reference proteome</keyword>
<name>A0A165UM36_9AGAM</name>
<dbReference type="InParanoid" id="A0A165UM36"/>